<feature type="compositionally biased region" description="Polar residues" evidence="1">
    <location>
        <begin position="155"/>
        <end position="165"/>
    </location>
</feature>
<feature type="region of interest" description="Disordered" evidence="1">
    <location>
        <begin position="26"/>
        <end position="46"/>
    </location>
</feature>
<dbReference type="EMBL" id="FWEW01003556">
    <property type="protein sequence ID" value="SLM39811.1"/>
    <property type="molecule type" value="Genomic_DNA"/>
</dbReference>
<sequence length="605" mass="67753">MPTRRKRDGPTARTYETVERPKQARFTPRNRTVTPRTVSISTPRTRQQTLTQIQFVSRYTSDHEGVDLNYVEDEVPRARKRRKTMAEAQPARNVKTRATKANTKRRESTAEGMEEILPAQLDEDPTQSSQPPSDSAPFSMPPFRTPKKIRKVEIPSSQSPADSPLSTRSRISARSNSRSPLKHRSTNFLISRPSPPGTRKDVGLTPKLEVEDTYEYENEDSSRSTRSRSSRRRSTEEYVAAGASFLRLLDRPEHFEGNTPEVEDSDVLNREIPDTETTDAALFPAAERHSIKSDVADSSDEGDHMGEEHENMGDENDFKPGNDTQAALCAFGILSSQTRNQRQLESTELQEHTKISLAVNENPTGIAGRRHDKVNNEIPQHHHGEIVVPSERSGRTISSLLFQHNSAPSSQSHTPPTISIPQGPLFPKTESQEASNQLTSDLIRHTQPHPVLETESQFQSAWRDYSPPKDYNDDDERNHEEQPEQHLPHISSDAISADPPPQVRPSQATTVDVTESSPHIARTQASPLRFRKKPRQLGSQLRPPEETHSSSPPPTATLSSSPVKDVELVWNGERLTDSQLLPDSLMDDSLPAPPPLTQESLDEGY</sequence>
<feature type="region of interest" description="Disordered" evidence="1">
    <location>
        <begin position="405"/>
        <end position="565"/>
    </location>
</feature>
<feature type="region of interest" description="Disordered" evidence="1">
    <location>
        <begin position="580"/>
        <end position="605"/>
    </location>
</feature>
<accession>A0A1W5D9U6</accession>
<feature type="compositionally biased region" description="Low complexity" evidence="1">
    <location>
        <begin position="126"/>
        <end position="137"/>
    </location>
</feature>
<evidence type="ECO:0000313" key="3">
    <source>
        <dbReference type="Proteomes" id="UP000192927"/>
    </source>
</evidence>
<evidence type="ECO:0000313" key="2">
    <source>
        <dbReference type="EMBL" id="SLM39811.1"/>
    </source>
</evidence>
<feature type="compositionally biased region" description="Basic and acidic residues" evidence="1">
    <location>
        <begin position="466"/>
        <end position="487"/>
    </location>
</feature>
<feature type="compositionally biased region" description="Polar residues" evidence="1">
    <location>
        <begin position="504"/>
        <end position="517"/>
    </location>
</feature>
<evidence type="ECO:0000256" key="1">
    <source>
        <dbReference type="SAM" id="MobiDB-lite"/>
    </source>
</evidence>
<feature type="region of interest" description="Disordered" evidence="1">
    <location>
        <begin position="77"/>
        <end position="237"/>
    </location>
</feature>
<feature type="region of interest" description="Disordered" evidence="1">
    <location>
        <begin position="1"/>
        <end position="20"/>
    </location>
</feature>
<dbReference type="AlphaFoldDB" id="A0A1W5D9U6"/>
<protein>
    <submittedName>
        <fullName evidence="2">Uncharacterized protein</fullName>
    </submittedName>
</protein>
<organism evidence="2 3">
    <name type="scientific">Lasallia pustulata</name>
    <dbReference type="NCBI Taxonomy" id="136370"/>
    <lineage>
        <taxon>Eukaryota</taxon>
        <taxon>Fungi</taxon>
        <taxon>Dikarya</taxon>
        <taxon>Ascomycota</taxon>
        <taxon>Pezizomycotina</taxon>
        <taxon>Lecanoromycetes</taxon>
        <taxon>OSLEUM clade</taxon>
        <taxon>Umbilicariomycetidae</taxon>
        <taxon>Umbilicariales</taxon>
        <taxon>Umbilicariaceae</taxon>
        <taxon>Lasallia</taxon>
    </lineage>
</organism>
<reference evidence="3" key="1">
    <citation type="submission" date="2017-03" db="EMBL/GenBank/DDBJ databases">
        <authorList>
            <person name="Sharma R."/>
            <person name="Thines M."/>
        </authorList>
    </citation>
    <scope>NUCLEOTIDE SEQUENCE [LARGE SCALE GENOMIC DNA]</scope>
</reference>
<feature type="compositionally biased region" description="Polar residues" evidence="1">
    <location>
        <begin position="405"/>
        <end position="420"/>
    </location>
</feature>
<feature type="compositionally biased region" description="Low complexity" evidence="1">
    <location>
        <begin position="26"/>
        <end position="38"/>
    </location>
</feature>
<name>A0A1W5D9U6_9LECA</name>
<keyword evidence="3" id="KW-1185">Reference proteome</keyword>
<feature type="compositionally biased region" description="Low complexity" evidence="1">
    <location>
        <begin position="166"/>
        <end position="179"/>
    </location>
</feature>
<feature type="compositionally biased region" description="Low complexity" evidence="1">
    <location>
        <begin position="580"/>
        <end position="590"/>
    </location>
</feature>
<proteinExistence type="predicted"/>
<dbReference type="Proteomes" id="UP000192927">
    <property type="component" value="Unassembled WGS sequence"/>
</dbReference>